<feature type="transmembrane region" description="Helical" evidence="8">
    <location>
        <begin position="83"/>
        <end position="101"/>
    </location>
</feature>
<feature type="transmembrane region" description="Helical" evidence="8">
    <location>
        <begin position="279"/>
        <end position="297"/>
    </location>
</feature>
<evidence type="ECO:0000256" key="1">
    <source>
        <dbReference type="ARBA" id="ARBA00004651"/>
    </source>
</evidence>
<dbReference type="AlphaFoldDB" id="A0A7V8NVU3"/>
<dbReference type="PANTHER" id="PTHR42865:SF7">
    <property type="entry name" value="PROTON_GLUTAMATE-ASPARTATE SYMPORTER"/>
    <property type="match status" value="1"/>
</dbReference>
<feature type="non-terminal residue" evidence="9">
    <location>
        <position position="1"/>
    </location>
</feature>
<accession>A0A7V8NVU3</accession>
<dbReference type="Pfam" id="PF00375">
    <property type="entry name" value="SDF"/>
    <property type="match status" value="1"/>
</dbReference>
<keyword evidence="2" id="KW-0813">Transport</keyword>
<comment type="caution">
    <text evidence="9">The sequence shown here is derived from an EMBL/GenBank/DDBJ whole genome shotgun (WGS) entry which is preliminary data.</text>
</comment>
<evidence type="ECO:0000313" key="10">
    <source>
        <dbReference type="Proteomes" id="UP000567293"/>
    </source>
</evidence>
<evidence type="ECO:0000256" key="5">
    <source>
        <dbReference type="ARBA" id="ARBA00022847"/>
    </source>
</evidence>
<dbReference type="PROSITE" id="PS00714">
    <property type="entry name" value="NA_DICARBOXYL_SYMP_2"/>
    <property type="match status" value="1"/>
</dbReference>
<keyword evidence="7 8" id="KW-0472">Membrane</keyword>
<keyword evidence="3" id="KW-1003">Cell membrane</keyword>
<feature type="transmembrane region" description="Helical" evidence="8">
    <location>
        <begin position="17"/>
        <end position="37"/>
    </location>
</feature>
<dbReference type="InterPro" id="IPR036458">
    <property type="entry name" value="Na:dicarbo_symporter_sf"/>
</dbReference>
<gene>
    <name evidence="9" type="ORF">HRJ53_25945</name>
</gene>
<keyword evidence="10" id="KW-1185">Reference proteome</keyword>
<dbReference type="GO" id="GO:0015293">
    <property type="term" value="F:symporter activity"/>
    <property type="evidence" value="ECO:0007669"/>
    <property type="project" value="UniProtKB-KW"/>
</dbReference>
<dbReference type="Gene3D" id="1.10.3860.10">
    <property type="entry name" value="Sodium:dicarboxylate symporter"/>
    <property type="match status" value="1"/>
</dbReference>
<dbReference type="InterPro" id="IPR018107">
    <property type="entry name" value="Na-dicarboxylate_symporter_CS"/>
</dbReference>
<name>A0A7V8NVU3_9BACT</name>
<evidence type="ECO:0000256" key="3">
    <source>
        <dbReference type="ARBA" id="ARBA00022475"/>
    </source>
</evidence>
<keyword evidence="4 8" id="KW-0812">Transmembrane</keyword>
<dbReference type="SUPFAM" id="SSF118215">
    <property type="entry name" value="Proton glutamate symport protein"/>
    <property type="match status" value="1"/>
</dbReference>
<comment type="subcellular location">
    <subcellularLocation>
        <location evidence="1">Cell membrane</location>
        <topology evidence="1">Multi-pass membrane protein</topology>
    </subcellularLocation>
</comment>
<dbReference type="PANTHER" id="PTHR42865">
    <property type="entry name" value="PROTON/GLUTAMATE-ASPARTATE SYMPORTER"/>
    <property type="match status" value="1"/>
</dbReference>
<sequence>AGHADLKKVGRLGAKSLVYFEVVSTIALVIGWAAISISRAGEGVRLPPSATAESLNAPPHTAAQLITDIFPENIAKSVAEGQVLQVVVFSILFAMALILVAEAKRRPLLSLAESLSETMFKFTNIVMYAAPVGVFGAVAYTVGHLGLSVLLPLLKLLATMYLALVFFIACVLFPIALLSRVPVKQFLRAATEPVTIAFATASSEAALPRAMEEMESFGVPRETVAFVLPTGYSFNLDGSSLYQSLALLFVAQAADIHLTIGQQAVMLLTLLVSSKGTAGVARASLVIVLAAAASFHLPTEPLFLLFGIDQLMDMGRTAVNVLGNCLACVVIARWEHEFPASVHRATQQG</sequence>
<organism evidence="9 10">
    <name type="scientific">Candidatus Acidiferrum panamense</name>
    <dbReference type="NCBI Taxonomy" id="2741543"/>
    <lineage>
        <taxon>Bacteria</taxon>
        <taxon>Pseudomonadati</taxon>
        <taxon>Acidobacteriota</taxon>
        <taxon>Terriglobia</taxon>
        <taxon>Candidatus Acidiferrales</taxon>
        <taxon>Candidatus Acidiferrum</taxon>
    </lineage>
</organism>
<dbReference type="InterPro" id="IPR001991">
    <property type="entry name" value="Na-dicarboxylate_symporter"/>
</dbReference>
<dbReference type="GO" id="GO:0005886">
    <property type="term" value="C:plasma membrane"/>
    <property type="evidence" value="ECO:0007669"/>
    <property type="project" value="UniProtKB-SubCell"/>
</dbReference>
<keyword evidence="6 8" id="KW-1133">Transmembrane helix</keyword>
<evidence type="ECO:0000313" key="9">
    <source>
        <dbReference type="EMBL" id="MBA0088443.1"/>
    </source>
</evidence>
<evidence type="ECO:0000256" key="6">
    <source>
        <dbReference type="ARBA" id="ARBA00022989"/>
    </source>
</evidence>
<dbReference type="EMBL" id="JACDQQ010002501">
    <property type="protein sequence ID" value="MBA0088443.1"/>
    <property type="molecule type" value="Genomic_DNA"/>
</dbReference>
<protein>
    <submittedName>
        <fullName evidence="9">Cation:dicarboxylase symporter family transporter</fullName>
    </submittedName>
</protein>
<dbReference type="Proteomes" id="UP000567293">
    <property type="component" value="Unassembled WGS sequence"/>
</dbReference>
<feature type="transmembrane region" description="Helical" evidence="8">
    <location>
        <begin position="154"/>
        <end position="178"/>
    </location>
</feature>
<evidence type="ECO:0000256" key="4">
    <source>
        <dbReference type="ARBA" id="ARBA00022692"/>
    </source>
</evidence>
<proteinExistence type="predicted"/>
<evidence type="ECO:0000256" key="2">
    <source>
        <dbReference type="ARBA" id="ARBA00022448"/>
    </source>
</evidence>
<dbReference type="GO" id="GO:0006835">
    <property type="term" value="P:dicarboxylic acid transport"/>
    <property type="evidence" value="ECO:0007669"/>
    <property type="project" value="TreeGrafter"/>
</dbReference>
<reference evidence="9" key="1">
    <citation type="submission" date="2020-06" db="EMBL/GenBank/DDBJ databases">
        <title>Legume-microbial interactions unlock mineral nutrients during tropical forest succession.</title>
        <authorList>
            <person name="Epihov D.Z."/>
        </authorList>
    </citation>
    <scope>NUCLEOTIDE SEQUENCE [LARGE SCALE GENOMIC DNA]</scope>
    <source>
        <strain evidence="9">Pan2503</strain>
    </source>
</reference>
<feature type="transmembrane region" description="Helical" evidence="8">
    <location>
        <begin position="122"/>
        <end position="142"/>
    </location>
</feature>
<evidence type="ECO:0000256" key="8">
    <source>
        <dbReference type="SAM" id="Phobius"/>
    </source>
</evidence>
<keyword evidence="5" id="KW-0769">Symport</keyword>
<evidence type="ECO:0000256" key="7">
    <source>
        <dbReference type="ARBA" id="ARBA00023136"/>
    </source>
</evidence>
<dbReference type="PRINTS" id="PR00173">
    <property type="entry name" value="EDTRNSPORT"/>
</dbReference>